<evidence type="ECO:0000313" key="4">
    <source>
        <dbReference type="EMBL" id="OXM13197.1"/>
    </source>
</evidence>
<dbReference type="EMBL" id="NMUQ01000004">
    <property type="protein sequence ID" value="OXM13197.1"/>
    <property type="molecule type" value="Genomic_DNA"/>
</dbReference>
<keyword evidence="5" id="KW-1185">Reference proteome</keyword>
<feature type="region of interest" description="Disordered" evidence="1">
    <location>
        <begin position="1"/>
        <end position="33"/>
    </location>
</feature>
<evidence type="ECO:0000259" key="3">
    <source>
        <dbReference type="Pfam" id="PF02698"/>
    </source>
</evidence>
<dbReference type="PANTHER" id="PTHR30336">
    <property type="entry name" value="INNER MEMBRANE PROTEIN, PROBABLE PERMEASE"/>
    <property type="match status" value="1"/>
</dbReference>
<feature type="domain" description="DUF218" evidence="3">
    <location>
        <begin position="104"/>
        <end position="236"/>
    </location>
</feature>
<dbReference type="Pfam" id="PF02698">
    <property type="entry name" value="DUF218"/>
    <property type="match status" value="1"/>
</dbReference>
<evidence type="ECO:0000256" key="1">
    <source>
        <dbReference type="SAM" id="MobiDB-lite"/>
    </source>
</evidence>
<proteinExistence type="predicted"/>
<dbReference type="GO" id="GO:0005886">
    <property type="term" value="C:plasma membrane"/>
    <property type="evidence" value="ECO:0007669"/>
    <property type="project" value="TreeGrafter"/>
</dbReference>
<dbReference type="OrthoDB" id="9782395at2"/>
<evidence type="ECO:0000256" key="2">
    <source>
        <dbReference type="SAM" id="Phobius"/>
    </source>
</evidence>
<feature type="transmembrane region" description="Helical" evidence="2">
    <location>
        <begin position="41"/>
        <end position="64"/>
    </location>
</feature>
<dbReference type="InterPro" id="IPR051599">
    <property type="entry name" value="Cell_Envelope_Assoc"/>
</dbReference>
<accession>A0A229NTH3</accession>
<name>A0A229NTH3_9BACL</name>
<dbReference type="PANTHER" id="PTHR30336:SF20">
    <property type="entry name" value="DUF218 DOMAIN-CONTAINING PROTEIN"/>
    <property type="match status" value="1"/>
</dbReference>
<dbReference type="CDD" id="cd06259">
    <property type="entry name" value="YdcF-like"/>
    <property type="match status" value="1"/>
</dbReference>
<dbReference type="InterPro" id="IPR003848">
    <property type="entry name" value="DUF218"/>
</dbReference>
<gene>
    <name evidence="4" type="ORF">CGZ75_23860</name>
</gene>
<keyword evidence="2" id="KW-1133">Transmembrane helix</keyword>
<dbReference type="Proteomes" id="UP000215145">
    <property type="component" value="Unassembled WGS sequence"/>
</dbReference>
<dbReference type="InterPro" id="IPR014729">
    <property type="entry name" value="Rossmann-like_a/b/a_fold"/>
</dbReference>
<protein>
    <submittedName>
        <fullName evidence="4">Multidrug MFS transporter</fullName>
    </submittedName>
</protein>
<evidence type="ECO:0000313" key="5">
    <source>
        <dbReference type="Proteomes" id="UP000215145"/>
    </source>
</evidence>
<dbReference type="Gene3D" id="3.40.50.620">
    <property type="entry name" value="HUPs"/>
    <property type="match status" value="1"/>
</dbReference>
<sequence>MGNVRGVEQRMKQTMKQTSVDGRGGESNEPPTQKPSILKRALFAAADVLAVITLVLAGMAWTIWSYGYDNSRNADGVLGDAVAGAPGNTLIGAPADAPWNVRADAAIVLDAAAWNCKPSPVLREPIEESIQLYRAGMVEALIFTGGIGTGDRCSDAEASREYALQQGIPPHKILLESKSRITEENLRNAMEVAQRSGFSRFYVVSDPLHMKWAMCVAENLEMDARPAPTSTSAHRSLRTKLPFLARETFYWAAYEISRFLPKQLR</sequence>
<keyword evidence="2" id="KW-0472">Membrane</keyword>
<keyword evidence="2" id="KW-0812">Transmembrane</keyword>
<dbReference type="AlphaFoldDB" id="A0A229NTH3"/>
<organism evidence="4 5">
    <name type="scientific">Paenibacillus herberti</name>
    <dbReference type="NCBI Taxonomy" id="1619309"/>
    <lineage>
        <taxon>Bacteria</taxon>
        <taxon>Bacillati</taxon>
        <taxon>Bacillota</taxon>
        <taxon>Bacilli</taxon>
        <taxon>Bacillales</taxon>
        <taxon>Paenibacillaceae</taxon>
        <taxon>Paenibacillus</taxon>
    </lineage>
</organism>
<reference evidence="4 5" key="1">
    <citation type="submission" date="2017-07" db="EMBL/GenBank/DDBJ databases">
        <title>Paenibacillus herberti R33 genome sequencing and assembly.</title>
        <authorList>
            <person name="Su W."/>
        </authorList>
    </citation>
    <scope>NUCLEOTIDE SEQUENCE [LARGE SCALE GENOMIC DNA]</scope>
    <source>
        <strain evidence="4 5">R33</strain>
    </source>
</reference>
<comment type="caution">
    <text evidence="4">The sequence shown here is derived from an EMBL/GenBank/DDBJ whole genome shotgun (WGS) entry which is preliminary data.</text>
</comment>